<evidence type="ECO:0000313" key="1">
    <source>
        <dbReference type="EMBL" id="KAK0642715.1"/>
    </source>
</evidence>
<name>A0AA39XZK8_9PEZI</name>
<dbReference type="InterPro" id="IPR036047">
    <property type="entry name" value="F-box-like_dom_sf"/>
</dbReference>
<accession>A0AA39XZK8</accession>
<dbReference type="CDD" id="cd09917">
    <property type="entry name" value="F-box_SF"/>
    <property type="match status" value="1"/>
</dbReference>
<dbReference type="Proteomes" id="UP001175001">
    <property type="component" value="Unassembled WGS sequence"/>
</dbReference>
<protein>
    <recommendedName>
        <fullName evidence="3">F-box domain-containing protein</fullName>
    </recommendedName>
</protein>
<evidence type="ECO:0000313" key="2">
    <source>
        <dbReference type="Proteomes" id="UP001175001"/>
    </source>
</evidence>
<dbReference type="Gene3D" id="1.20.1280.50">
    <property type="match status" value="1"/>
</dbReference>
<sequence>MSTPAHTVLYTSELLELILQHLDTRTLLTSVTRVSRRWRDTAYLSLPLRRHALFLESVPDSARGALLPLNPPGETTANRIKPGDALPRELQPVVNEFLLRTFRLGRYDEPDIDHDGGYMPMVAVKGLEQLAEAEEERRRKGSGGAAVVAAAAEAAAAAAEEKSNHEGNAQCATAAITGEPTWRRMLIIQPPPRRVEIVIYGSDMFQSVKAWVECQEGVTLGLLYDKCQEMVHGRGWRKRSMGWFFEL</sequence>
<evidence type="ECO:0008006" key="3">
    <source>
        <dbReference type="Google" id="ProtNLM"/>
    </source>
</evidence>
<comment type="caution">
    <text evidence="1">The sequence shown here is derived from an EMBL/GenBank/DDBJ whole genome shotgun (WGS) entry which is preliminary data.</text>
</comment>
<dbReference type="SUPFAM" id="SSF81383">
    <property type="entry name" value="F-box domain"/>
    <property type="match status" value="1"/>
</dbReference>
<dbReference type="EMBL" id="JAUJDW010000068">
    <property type="protein sequence ID" value="KAK0642715.1"/>
    <property type="molecule type" value="Genomic_DNA"/>
</dbReference>
<organism evidence="1 2">
    <name type="scientific">Lasiodiplodia hormozganensis</name>
    <dbReference type="NCBI Taxonomy" id="869390"/>
    <lineage>
        <taxon>Eukaryota</taxon>
        <taxon>Fungi</taxon>
        <taxon>Dikarya</taxon>
        <taxon>Ascomycota</taxon>
        <taxon>Pezizomycotina</taxon>
        <taxon>Dothideomycetes</taxon>
        <taxon>Dothideomycetes incertae sedis</taxon>
        <taxon>Botryosphaeriales</taxon>
        <taxon>Botryosphaeriaceae</taxon>
        <taxon>Lasiodiplodia</taxon>
    </lineage>
</organism>
<keyword evidence="2" id="KW-1185">Reference proteome</keyword>
<reference evidence="1" key="1">
    <citation type="submission" date="2023-06" db="EMBL/GenBank/DDBJ databases">
        <title>Multi-omics analyses reveal the molecular pathogenesis toolkit of Lasiodiplodia hormozganensis, a cross-kingdom pathogen.</title>
        <authorList>
            <person name="Felix C."/>
            <person name="Meneses R."/>
            <person name="Goncalves M.F.M."/>
            <person name="Tilleman L."/>
            <person name="Duarte A.S."/>
            <person name="Jorrin-Novo J.V."/>
            <person name="Van De Peer Y."/>
            <person name="Deforce D."/>
            <person name="Van Nieuwerburgh F."/>
            <person name="Esteves A.C."/>
            <person name="Alves A."/>
        </authorList>
    </citation>
    <scope>NUCLEOTIDE SEQUENCE</scope>
    <source>
        <strain evidence="1">CBS 339.90</strain>
    </source>
</reference>
<gene>
    <name evidence="1" type="ORF">DIS24_g8734</name>
</gene>
<proteinExistence type="predicted"/>
<dbReference type="AlphaFoldDB" id="A0AA39XZK8"/>